<feature type="region of interest" description="Disordered" evidence="4">
    <location>
        <begin position="85"/>
        <end position="130"/>
    </location>
</feature>
<feature type="compositionally biased region" description="Basic and acidic residues" evidence="4">
    <location>
        <begin position="88"/>
        <end position="98"/>
    </location>
</feature>
<proteinExistence type="inferred from homology"/>
<protein>
    <submittedName>
        <fullName evidence="5">Uncharacterized protein</fullName>
    </submittedName>
</protein>
<dbReference type="Gramene" id="rna-AYBTSS11_LOCUS15946">
    <property type="protein sequence ID" value="CAJ1955094.1"/>
    <property type="gene ID" value="gene-AYBTSS11_LOCUS15946"/>
</dbReference>
<name>A0AA86SL11_9FABA</name>
<dbReference type="InterPro" id="IPR003387">
    <property type="entry name" value="Nodulin"/>
</dbReference>
<dbReference type="GO" id="GO:0009877">
    <property type="term" value="P:nodulation"/>
    <property type="evidence" value="ECO:0007669"/>
    <property type="project" value="UniProtKB-KW"/>
</dbReference>
<feature type="compositionally biased region" description="Pro residues" evidence="4">
    <location>
        <begin position="99"/>
        <end position="116"/>
    </location>
</feature>
<dbReference type="Pfam" id="PF02451">
    <property type="entry name" value="Nodulin"/>
    <property type="match status" value="2"/>
</dbReference>
<keyword evidence="3" id="KW-0732">Signal</keyword>
<dbReference type="EMBL" id="OY731402">
    <property type="protein sequence ID" value="CAJ1955094.1"/>
    <property type="molecule type" value="Genomic_DNA"/>
</dbReference>
<evidence type="ECO:0000313" key="5">
    <source>
        <dbReference type="EMBL" id="CAJ1955094.1"/>
    </source>
</evidence>
<evidence type="ECO:0000256" key="2">
    <source>
        <dbReference type="ARBA" id="ARBA00022458"/>
    </source>
</evidence>
<dbReference type="AlphaFoldDB" id="A0AA86SL11"/>
<dbReference type="Proteomes" id="UP001189624">
    <property type="component" value="Chromosome 5"/>
</dbReference>
<keyword evidence="6" id="KW-1185">Reference proteome</keyword>
<gene>
    <name evidence="5" type="ORF">AYBTSS11_LOCUS15946</name>
</gene>
<organism evidence="5 6">
    <name type="scientific">Sphenostylis stenocarpa</name>
    <dbReference type="NCBI Taxonomy" id="92480"/>
    <lineage>
        <taxon>Eukaryota</taxon>
        <taxon>Viridiplantae</taxon>
        <taxon>Streptophyta</taxon>
        <taxon>Embryophyta</taxon>
        <taxon>Tracheophyta</taxon>
        <taxon>Spermatophyta</taxon>
        <taxon>Magnoliopsida</taxon>
        <taxon>eudicotyledons</taxon>
        <taxon>Gunneridae</taxon>
        <taxon>Pentapetalae</taxon>
        <taxon>rosids</taxon>
        <taxon>fabids</taxon>
        <taxon>Fabales</taxon>
        <taxon>Fabaceae</taxon>
        <taxon>Papilionoideae</taxon>
        <taxon>50 kb inversion clade</taxon>
        <taxon>NPAAA clade</taxon>
        <taxon>indigoferoid/millettioid clade</taxon>
        <taxon>Phaseoleae</taxon>
        <taxon>Sphenostylis</taxon>
    </lineage>
</organism>
<evidence type="ECO:0000313" key="6">
    <source>
        <dbReference type="Proteomes" id="UP001189624"/>
    </source>
</evidence>
<comment type="similarity">
    <text evidence="1">Belongs to the nodulin 20 family.</text>
</comment>
<keyword evidence="2" id="KW-0536">Nodulation</keyword>
<reference evidence="5" key="1">
    <citation type="submission" date="2023-10" db="EMBL/GenBank/DDBJ databases">
        <authorList>
            <person name="Domelevo Entfellner J.-B."/>
        </authorList>
    </citation>
    <scope>NUCLEOTIDE SEQUENCE</scope>
</reference>
<evidence type="ECO:0000256" key="4">
    <source>
        <dbReference type="SAM" id="MobiDB-lite"/>
    </source>
</evidence>
<evidence type="ECO:0000256" key="3">
    <source>
        <dbReference type="ARBA" id="ARBA00022729"/>
    </source>
</evidence>
<evidence type="ECO:0000256" key="1">
    <source>
        <dbReference type="ARBA" id="ARBA00010119"/>
    </source>
</evidence>
<sequence length="193" mass="20979">MLVGVAVAVAEEAKIDEAINSLLSQPQAYEFPEFKKFVIHCSSHVAETCSESEALHESGGGTYGLALCLSDSMRRCLVDHGASLSETTHQDSSEDPKFFRPPPVNGVPVPLPPPLSSAPDAVEDDHQTPQVKAIPDSIRHHPLFIETLKFQAVLRTCSNVSARTCFIHPHLSACLIPSMNQCVYPHETPDKLA</sequence>
<accession>A0AA86SL11</accession>